<proteinExistence type="predicted"/>
<dbReference type="EMBL" id="KN833689">
    <property type="protein sequence ID" value="KIK29658.1"/>
    <property type="molecule type" value="Genomic_DNA"/>
</dbReference>
<reference evidence="3" key="2">
    <citation type="submission" date="2015-01" db="EMBL/GenBank/DDBJ databases">
        <title>Evolutionary Origins and Diversification of the Mycorrhizal Mutualists.</title>
        <authorList>
            <consortium name="DOE Joint Genome Institute"/>
            <consortium name="Mycorrhizal Genomics Consortium"/>
            <person name="Kohler A."/>
            <person name="Kuo A."/>
            <person name="Nagy L.G."/>
            <person name="Floudas D."/>
            <person name="Copeland A."/>
            <person name="Barry K.W."/>
            <person name="Cichocki N."/>
            <person name="Veneault-Fourrey C."/>
            <person name="LaButti K."/>
            <person name="Lindquist E.A."/>
            <person name="Lipzen A."/>
            <person name="Lundell T."/>
            <person name="Morin E."/>
            <person name="Murat C."/>
            <person name="Riley R."/>
            <person name="Ohm R."/>
            <person name="Sun H."/>
            <person name="Tunlid A."/>
            <person name="Henrissat B."/>
            <person name="Grigoriev I.V."/>
            <person name="Hibbett D.S."/>
            <person name="Martin F."/>
        </authorList>
    </citation>
    <scope>NUCLEOTIDE SEQUENCE [LARGE SCALE GENOMIC DNA]</scope>
    <source>
        <strain evidence="3">441</strain>
    </source>
</reference>
<feature type="region of interest" description="Disordered" evidence="1">
    <location>
        <begin position="1"/>
        <end position="20"/>
    </location>
</feature>
<dbReference type="Proteomes" id="UP000054018">
    <property type="component" value="Unassembled WGS sequence"/>
</dbReference>
<gene>
    <name evidence="2" type="ORF">PISMIDRAFT_21325</name>
</gene>
<evidence type="ECO:0000313" key="3">
    <source>
        <dbReference type="Proteomes" id="UP000054018"/>
    </source>
</evidence>
<sequence length="283" mass="31035">MFEEGTNLEGGYEGHRGHQGSTWEWNESENYMGLLLPADQHSHRPQGEKVCFLAIVDSGAMINVMDMATYQRVARWLVPLEPSDHTLRMADGMLEQGLTRTQAMFEVKAVQDYGSDSITLPANASMHRIKNYGMFRALPGPTLPTAIPFPSVGQYNPTAPAETKKTPAAMEQARVQTGTAAEGVLGGNDHVVHGNTSEPTLLGQDANSPLLFGVTLAASFKDQSQEQAMEAFHIESGDLGAKKDNQEVVEQEVEISEVHEQSTLEQSDDIFTRLTEKGLFYPP</sequence>
<accession>A0A0D0AC87</accession>
<organism evidence="2 3">
    <name type="scientific">Pisolithus microcarpus 441</name>
    <dbReference type="NCBI Taxonomy" id="765257"/>
    <lineage>
        <taxon>Eukaryota</taxon>
        <taxon>Fungi</taxon>
        <taxon>Dikarya</taxon>
        <taxon>Basidiomycota</taxon>
        <taxon>Agaricomycotina</taxon>
        <taxon>Agaricomycetes</taxon>
        <taxon>Agaricomycetidae</taxon>
        <taxon>Boletales</taxon>
        <taxon>Sclerodermatineae</taxon>
        <taxon>Pisolithaceae</taxon>
        <taxon>Pisolithus</taxon>
    </lineage>
</organism>
<protein>
    <submittedName>
        <fullName evidence="2">Uncharacterized protein</fullName>
    </submittedName>
</protein>
<dbReference type="HOGENOM" id="CLU_983918_0_0_1"/>
<dbReference type="AlphaFoldDB" id="A0A0D0AC87"/>
<evidence type="ECO:0000256" key="1">
    <source>
        <dbReference type="SAM" id="MobiDB-lite"/>
    </source>
</evidence>
<keyword evidence="3" id="KW-1185">Reference proteome</keyword>
<reference evidence="2 3" key="1">
    <citation type="submission" date="2014-04" db="EMBL/GenBank/DDBJ databases">
        <authorList>
            <consortium name="DOE Joint Genome Institute"/>
            <person name="Kuo A."/>
            <person name="Kohler A."/>
            <person name="Costa M.D."/>
            <person name="Nagy L.G."/>
            <person name="Floudas D."/>
            <person name="Copeland A."/>
            <person name="Barry K.W."/>
            <person name="Cichocki N."/>
            <person name="Veneault-Fourrey C."/>
            <person name="LaButti K."/>
            <person name="Lindquist E.A."/>
            <person name="Lipzen A."/>
            <person name="Lundell T."/>
            <person name="Morin E."/>
            <person name="Murat C."/>
            <person name="Sun H."/>
            <person name="Tunlid A."/>
            <person name="Henrissat B."/>
            <person name="Grigoriev I.V."/>
            <person name="Hibbett D.S."/>
            <person name="Martin F."/>
            <person name="Nordberg H.P."/>
            <person name="Cantor M.N."/>
            <person name="Hua S.X."/>
        </authorList>
    </citation>
    <scope>NUCLEOTIDE SEQUENCE [LARGE SCALE GENOMIC DNA]</scope>
    <source>
        <strain evidence="2 3">441</strain>
    </source>
</reference>
<name>A0A0D0AC87_9AGAM</name>
<evidence type="ECO:0000313" key="2">
    <source>
        <dbReference type="EMBL" id="KIK29658.1"/>
    </source>
</evidence>